<dbReference type="InterPro" id="IPR039139">
    <property type="entry name" value="CCDC170-like"/>
</dbReference>
<evidence type="ECO:0000256" key="2">
    <source>
        <dbReference type="SAM" id="MobiDB-lite"/>
    </source>
</evidence>
<protein>
    <submittedName>
        <fullName evidence="3">Uncharacterized protein</fullName>
    </submittedName>
</protein>
<evidence type="ECO:0000313" key="6">
    <source>
        <dbReference type="Proteomes" id="UP000494256"/>
    </source>
</evidence>
<keyword evidence="5" id="KW-1185">Reference proteome</keyword>
<organism evidence="3 5">
    <name type="scientific">Arctia plantaginis</name>
    <name type="common">Wood tiger moth</name>
    <name type="synonym">Phalaena plantaginis</name>
    <dbReference type="NCBI Taxonomy" id="874455"/>
    <lineage>
        <taxon>Eukaryota</taxon>
        <taxon>Metazoa</taxon>
        <taxon>Ecdysozoa</taxon>
        <taxon>Arthropoda</taxon>
        <taxon>Hexapoda</taxon>
        <taxon>Insecta</taxon>
        <taxon>Pterygota</taxon>
        <taxon>Neoptera</taxon>
        <taxon>Endopterygota</taxon>
        <taxon>Lepidoptera</taxon>
        <taxon>Glossata</taxon>
        <taxon>Ditrysia</taxon>
        <taxon>Noctuoidea</taxon>
        <taxon>Erebidae</taxon>
        <taxon>Arctiinae</taxon>
        <taxon>Arctia</taxon>
    </lineage>
</organism>
<name>A0A8S0YUS2_ARCPL</name>
<feature type="coiled-coil region" evidence="1">
    <location>
        <begin position="26"/>
        <end position="144"/>
    </location>
</feature>
<dbReference type="PANTHER" id="PTHR18863:SF6">
    <property type="entry name" value="COILED-COIL DOMAIN-CONTAINING PROTEIN 170"/>
    <property type="match status" value="1"/>
</dbReference>
<dbReference type="PANTHER" id="PTHR18863">
    <property type="entry name" value="TSEC-2-RELATED"/>
    <property type="match status" value="1"/>
</dbReference>
<dbReference type="EMBL" id="CADEBD010000337">
    <property type="protein sequence ID" value="CAB3247790.1"/>
    <property type="molecule type" value="Genomic_DNA"/>
</dbReference>
<sequence>MSVTDISKYACKEESCRVRAVLQAERDEAISRSKKLARQCDKLQVQLSDARAQLRELNAQLADAAEYKITSLERARKVEELQKKLEEAELLRTRYNRKMNVLKETVRATGETFEHERTATDHQLAILRDDLARAKESLAECQRREAQLTSFRNSIAKLLGILVPASVSDFEMVSRLQKLIDAHHDFTVVSRRYDDPTLLRASSRSPPPSRCRTRTPDRSLRYDDSGYADPAFDLDDELYKTRAAL</sequence>
<dbReference type="OrthoDB" id="5832575at2759"/>
<comment type="caution">
    <text evidence="3">The sequence shown here is derived from an EMBL/GenBank/DDBJ whole genome shotgun (WGS) entry which is preliminary data.</text>
</comment>
<evidence type="ECO:0000313" key="4">
    <source>
        <dbReference type="EMBL" id="CAB3247790.1"/>
    </source>
</evidence>
<dbReference type="Proteomes" id="UP000494106">
    <property type="component" value="Unassembled WGS sequence"/>
</dbReference>
<gene>
    <name evidence="4" type="ORF">APLA_LOCUS12116</name>
    <name evidence="3" type="ORF">APLA_LOCUS1672</name>
</gene>
<dbReference type="Proteomes" id="UP000494256">
    <property type="component" value="Unassembled WGS sequence"/>
</dbReference>
<proteinExistence type="predicted"/>
<accession>A0A8S0YUS2</accession>
<keyword evidence="1" id="KW-0175">Coiled coil</keyword>
<evidence type="ECO:0000256" key="1">
    <source>
        <dbReference type="SAM" id="Coils"/>
    </source>
</evidence>
<dbReference type="AlphaFoldDB" id="A0A8S0YUS2"/>
<feature type="region of interest" description="Disordered" evidence="2">
    <location>
        <begin position="198"/>
        <end position="222"/>
    </location>
</feature>
<reference evidence="5 6" key="1">
    <citation type="submission" date="2020-04" db="EMBL/GenBank/DDBJ databases">
        <authorList>
            <person name="Wallbank WR R."/>
            <person name="Pardo Diaz C."/>
            <person name="Kozak K."/>
            <person name="Martin S."/>
            <person name="Jiggins C."/>
            <person name="Moest M."/>
            <person name="Warren A I."/>
            <person name="Byers J.R.P. K."/>
            <person name="Montejo-Kovacevich G."/>
            <person name="Yen C E."/>
        </authorList>
    </citation>
    <scope>NUCLEOTIDE SEQUENCE [LARGE SCALE GENOMIC DNA]</scope>
</reference>
<evidence type="ECO:0000313" key="3">
    <source>
        <dbReference type="EMBL" id="CAB3223475.1"/>
    </source>
</evidence>
<evidence type="ECO:0000313" key="5">
    <source>
        <dbReference type="Proteomes" id="UP000494106"/>
    </source>
</evidence>
<dbReference type="EMBL" id="CADEBC010000135">
    <property type="protein sequence ID" value="CAB3223475.1"/>
    <property type="molecule type" value="Genomic_DNA"/>
</dbReference>